<keyword evidence="2" id="KW-0805">Transcription regulation</keyword>
<evidence type="ECO:0000259" key="7">
    <source>
        <dbReference type="PROSITE" id="PS51755"/>
    </source>
</evidence>
<comment type="caution">
    <text evidence="8">The sequence shown here is derived from an EMBL/GenBank/DDBJ whole genome shotgun (WGS) entry which is preliminary data.</text>
</comment>
<protein>
    <recommendedName>
        <fullName evidence="7">OmpR/PhoB-type domain-containing protein</fullName>
    </recommendedName>
</protein>
<evidence type="ECO:0000313" key="9">
    <source>
        <dbReference type="Proteomes" id="UP001500842"/>
    </source>
</evidence>
<dbReference type="Pfam" id="PF13191">
    <property type="entry name" value="AAA_16"/>
    <property type="match status" value="1"/>
</dbReference>
<dbReference type="Proteomes" id="UP001500842">
    <property type="component" value="Unassembled WGS sequence"/>
</dbReference>
<dbReference type="InterPro" id="IPR001867">
    <property type="entry name" value="OmpR/PhoB-type_DNA-bd"/>
</dbReference>
<feature type="compositionally biased region" description="Low complexity" evidence="6">
    <location>
        <begin position="285"/>
        <end position="294"/>
    </location>
</feature>
<dbReference type="PANTHER" id="PTHR35807:SF1">
    <property type="entry name" value="TRANSCRIPTIONAL REGULATOR REDD"/>
    <property type="match status" value="1"/>
</dbReference>
<accession>A0ABN2AET2</accession>
<dbReference type="SMART" id="SM00862">
    <property type="entry name" value="Trans_reg_C"/>
    <property type="match status" value="1"/>
</dbReference>
<evidence type="ECO:0000256" key="4">
    <source>
        <dbReference type="ARBA" id="ARBA00023163"/>
    </source>
</evidence>
<name>A0ABN2AET2_9ACTN</name>
<dbReference type="SMART" id="SM01043">
    <property type="entry name" value="BTAD"/>
    <property type="match status" value="1"/>
</dbReference>
<dbReference type="SUPFAM" id="SSF46894">
    <property type="entry name" value="C-terminal effector domain of the bipartite response regulators"/>
    <property type="match status" value="1"/>
</dbReference>
<dbReference type="InterPro" id="IPR011990">
    <property type="entry name" value="TPR-like_helical_dom_sf"/>
</dbReference>
<dbReference type="EMBL" id="BAAAOR010000015">
    <property type="protein sequence ID" value="GAA1517700.1"/>
    <property type="molecule type" value="Genomic_DNA"/>
</dbReference>
<organism evidence="8 9">
    <name type="scientific">Nocardioides humi</name>
    <dbReference type="NCBI Taxonomy" id="449461"/>
    <lineage>
        <taxon>Bacteria</taxon>
        <taxon>Bacillati</taxon>
        <taxon>Actinomycetota</taxon>
        <taxon>Actinomycetes</taxon>
        <taxon>Propionibacteriales</taxon>
        <taxon>Nocardioidaceae</taxon>
        <taxon>Nocardioides</taxon>
    </lineage>
</organism>
<evidence type="ECO:0000256" key="5">
    <source>
        <dbReference type="PROSITE-ProRule" id="PRU01091"/>
    </source>
</evidence>
<dbReference type="Pfam" id="PF00486">
    <property type="entry name" value="Trans_reg_C"/>
    <property type="match status" value="1"/>
</dbReference>
<feature type="region of interest" description="Disordered" evidence="6">
    <location>
        <begin position="274"/>
        <end position="299"/>
    </location>
</feature>
<evidence type="ECO:0000256" key="1">
    <source>
        <dbReference type="ARBA" id="ARBA00005820"/>
    </source>
</evidence>
<keyword evidence="9" id="KW-1185">Reference proteome</keyword>
<dbReference type="SUPFAM" id="SSF52540">
    <property type="entry name" value="P-loop containing nucleoside triphosphate hydrolases"/>
    <property type="match status" value="1"/>
</dbReference>
<dbReference type="CDD" id="cd00383">
    <property type="entry name" value="trans_reg_C"/>
    <property type="match status" value="1"/>
</dbReference>
<proteinExistence type="inferred from homology"/>
<dbReference type="Gene3D" id="1.25.40.10">
    <property type="entry name" value="Tetratricopeptide repeat domain"/>
    <property type="match status" value="1"/>
</dbReference>
<dbReference type="CDD" id="cd15831">
    <property type="entry name" value="BTAD"/>
    <property type="match status" value="1"/>
</dbReference>
<dbReference type="PANTHER" id="PTHR35807">
    <property type="entry name" value="TRANSCRIPTIONAL REGULATOR REDD-RELATED"/>
    <property type="match status" value="1"/>
</dbReference>
<evidence type="ECO:0000256" key="6">
    <source>
        <dbReference type="SAM" id="MobiDB-lite"/>
    </source>
</evidence>
<keyword evidence="4" id="KW-0804">Transcription</keyword>
<reference evidence="8 9" key="1">
    <citation type="journal article" date="2019" name="Int. J. Syst. Evol. Microbiol.">
        <title>The Global Catalogue of Microorganisms (GCM) 10K type strain sequencing project: providing services to taxonomists for standard genome sequencing and annotation.</title>
        <authorList>
            <consortium name="The Broad Institute Genomics Platform"/>
            <consortium name="The Broad Institute Genome Sequencing Center for Infectious Disease"/>
            <person name="Wu L."/>
            <person name="Ma J."/>
        </authorList>
    </citation>
    <scope>NUCLEOTIDE SEQUENCE [LARGE SCALE GENOMIC DNA]</scope>
    <source>
        <strain evidence="8 9">JCM 14942</strain>
    </source>
</reference>
<feature type="domain" description="OmpR/PhoB-type" evidence="7">
    <location>
        <begin position="1"/>
        <end position="97"/>
    </location>
</feature>
<comment type="similarity">
    <text evidence="1">Belongs to the AfsR/DnrI/RedD regulatory family.</text>
</comment>
<dbReference type="RefSeq" id="WP_344112084.1">
    <property type="nucleotide sequence ID" value="NZ_BAAAOR010000015.1"/>
</dbReference>
<evidence type="ECO:0000313" key="8">
    <source>
        <dbReference type="EMBL" id="GAA1517700.1"/>
    </source>
</evidence>
<dbReference type="PROSITE" id="PS51755">
    <property type="entry name" value="OMPR_PHOB"/>
    <property type="match status" value="1"/>
</dbReference>
<dbReference type="InterPro" id="IPR005158">
    <property type="entry name" value="BTAD"/>
</dbReference>
<feature type="DNA-binding region" description="OmpR/PhoB-type" evidence="5">
    <location>
        <begin position="1"/>
        <end position="97"/>
    </location>
</feature>
<evidence type="ECO:0000256" key="2">
    <source>
        <dbReference type="ARBA" id="ARBA00023015"/>
    </source>
</evidence>
<dbReference type="InterPro" id="IPR041664">
    <property type="entry name" value="AAA_16"/>
</dbReference>
<gene>
    <name evidence="8" type="ORF">GCM10009788_22290</name>
</gene>
<evidence type="ECO:0000256" key="3">
    <source>
        <dbReference type="ARBA" id="ARBA00023125"/>
    </source>
</evidence>
<dbReference type="InterPro" id="IPR027417">
    <property type="entry name" value="P-loop_NTPase"/>
</dbReference>
<keyword evidence="3 5" id="KW-0238">DNA-binding</keyword>
<dbReference type="InterPro" id="IPR051677">
    <property type="entry name" value="AfsR-DnrI-RedD_regulator"/>
</dbReference>
<dbReference type="SUPFAM" id="SSF48452">
    <property type="entry name" value="TPR-like"/>
    <property type="match status" value="1"/>
</dbReference>
<dbReference type="Pfam" id="PF03704">
    <property type="entry name" value="BTAD"/>
    <property type="match status" value="1"/>
</dbReference>
<dbReference type="InterPro" id="IPR036388">
    <property type="entry name" value="WH-like_DNA-bd_sf"/>
</dbReference>
<dbReference type="Gene3D" id="3.40.50.300">
    <property type="entry name" value="P-loop containing nucleotide triphosphate hydrolases"/>
    <property type="match status" value="1"/>
</dbReference>
<sequence length="1122" mass="117509">MQIDVLGPVRVRRDGTEIDLGTPRQRAIVAALALEHGRVLSVPGLIARVWGDRPPTSVTGTLQSYVGQLRRALEPDRGPRRPATVLVTEHGGYALRTDRAARDDTGLVDGVVRARELLAVVPDPLRPTAPAAAVAQVEQALVVTDGALAAWRGIPYAELGDDPDTTAERARLEDHRTAAEELRAVAHLALGRHAEVVPALEAMTRAHPLHERWWTLWAVALARSGRQADALAALQRLRSVLDDELGVEPSAPVRELQTAILRQDPSVTWQDRTTAPATGGVHLDAAPTTAGGRTAPPPPPWPLAGREAELDLMTATLADAESGRARAAWLTGEAGIGKSRLALETAHRAFERGFTVVTADCGRPGAPPLWPWHQVLGSLRQQGADPGEQTDLADLAGADPQDFDTWETIAGAVRRAAQARPVLVVLEDIHDADPATLDVLRQLVASATAERLLLLATRRAGAGDDAALAGVAAVVARHGGARVDLTGLAAAPAQSLVDTATGRAWPAAQVAELIERSGGNPFFLVELARAGGVVSGSLTDVVAARVAELPPDTREALAVAAVAGREFDPGLVALALGVDLAALATRLAPAVTAGLVHEPAGVVRRGAFAHAVVRDVVLDSLGGAERSRWHARLAAELGAHAGLRRVEQRAELARHWELAGPEHAGTAWRAVLRAAEQAGLDAAHREEAELLTRAVALQEQDPAGQDHERYELLMLLVDAQRWAGQWGGLGRSVDLAMAAAERTGDPERAARAAMATIEGAVWQVRTFGVVHAPVVAALERTIAQLDAGDAAVGLRARARVALATELYYSDDLARVDALVEEAVALADATDDLRLQSVVLAGAFSARWRTDTLGWRRALAERAVAVATELGDARAQALAQALVVCAALEAGDVAAFRSLLPGALGLARHLGLVTAEAVLLAADIPLRAMAGEDDIAAGELAEVTDLARHSRIPNFDRALIGTTALAALWSGDVDTLAGLGERLGATGDEGVSMRHVGPWLLLRLGLVDLARDSFPDPDIDLDDHSYTLLANACLACELGLGLGLPDLATRGYAVAAPYAGLMASGGSAMPLGPVDGFLALGAAAAGDLAAAARHADAAVALGRAWGLERYAAWVEAARAAYRI</sequence>
<dbReference type="InterPro" id="IPR016032">
    <property type="entry name" value="Sig_transdc_resp-reg_C-effctor"/>
</dbReference>
<dbReference type="Gene3D" id="1.10.10.10">
    <property type="entry name" value="Winged helix-like DNA-binding domain superfamily/Winged helix DNA-binding domain"/>
    <property type="match status" value="1"/>
</dbReference>